<accession>A0ABR2KVE3</accession>
<dbReference type="InterPro" id="IPR036815">
    <property type="entry name" value="14-3-3_dom_sf"/>
</dbReference>
<dbReference type="EMBL" id="JAPFFF010000003">
    <property type="protein sequence ID" value="KAK8894407.1"/>
    <property type="molecule type" value="Genomic_DNA"/>
</dbReference>
<organism evidence="3 4">
    <name type="scientific">Tritrichomonas musculus</name>
    <dbReference type="NCBI Taxonomy" id="1915356"/>
    <lineage>
        <taxon>Eukaryota</taxon>
        <taxon>Metamonada</taxon>
        <taxon>Parabasalia</taxon>
        <taxon>Tritrichomonadida</taxon>
        <taxon>Tritrichomonadidae</taxon>
        <taxon>Tritrichomonas</taxon>
    </lineage>
</organism>
<evidence type="ECO:0000313" key="3">
    <source>
        <dbReference type="EMBL" id="KAK8894407.1"/>
    </source>
</evidence>
<sequence>MTEERDLILYYLRIHFSNQPEVELIDEQQENINSMKKVVELNPVLTAEERNILNVAYKNAVSSRRKALSDVAVLLKEESTGVRQERRVRLIQFRDVLLKEMHDICIDLINLIDESLLPASNEPEQRVYFEKMKGDYYRYICENREGPEIEGIIEKASQCYQAGLDIARSELNSTNPTFLGLVLNYSVFLYEIMDHKNEAIDLSQSTFNDTVDNIDNTDDATYSETTLILRLLQTNHKNWIHERDNE</sequence>
<dbReference type="Gene3D" id="1.20.190.20">
    <property type="entry name" value="14-3-3 domain"/>
    <property type="match status" value="1"/>
</dbReference>
<dbReference type="SMART" id="SM00101">
    <property type="entry name" value="14_3_3"/>
    <property type="match status" value="1"/>
</dbReference>
<dbReference type="PANTHER" id="PTHR18860">
    <property type="entry name" value="14-3-3 PROTEIN"/>
    <property type="match status" value="1"/>
</dbReference>
<keyword evidence="4" id="KW-1185">Reference proteome</keyword>
<evidence type="ECO:0000256" key="1">
    <source>
        <dbReference type="ARBA" id="ARBA00006141"/>
    </source>
</evidence>
<proteinExistence type="inferred from homology"/>
<dbReference type="InterPro" id="IPR023410">
    <property type="entry name" value="14-3-3_domain"/>
</dbReference>
<protein>
    <recommendedName>
        <fullName evidence="2">14-3-3 domain-containing protein</fullName>
    </recommendedName>
</protein>
<dbReference type="SUPFAM" id="SSF48445">
    <property type="entry name" value="14-3-3 protein"/>
    <property type="match status" value="1"/>
</dbReference>
<evidence type="ECO:0000259" key="2">
    <source>
        <dbReference type="SMART" id="SM00101"/>
    </source>
</evidence>
<evidence type="ECO:0000313" key="4">
    <source>
        <dbReference type="Proteomes" id="UP001470230"/>
    </source>
</evidence>
<feature type="domain" description="14-3-3" evidence="2">
    <location>
        <begin position="5"/>
        <end position="246"/>
    </location>
</feature>
<comment type="similarity">
    <text evidence="1">Belongs to the 14-3-3 family.</text>
</comment>
<dbReference type="CDD" id="cd08774">
    <property type="entry name" value="14-3-3"/>
    <property type="match status" value="1"/>
</dbReference>
<dbReference type="PIRSF" id="PIRSF000868">
    <property type="entry name" value="14-3-3"/>
    <property type="match status" value="1"/>
</dbReference>
<gene>
    <name evidence="3" type="ORF">M9Y10_022842</name>
</gene>
<reference evidence="3 4" key="1">
    <citation type="submission" date="2024-04" db="EMBL/GenBank/DDBJ databases">
        <title>Tritrichomonas musculus Genome.</title>
        <authorList>
            <person name="Alves-Ferreira E."/>
            <person name="Grigg M."/>
            <person name="Lorenzi H."/>
            <person name="Galac M."/>
        </authorList>
    </citation>
    <scope>NUCLEOTIDE SEQUENCE [LARGE SCALE GENOMIC DNA]</scope>
    <source>
        <strain evidence="3 4">EAF2021</strain>
    </source>
</reference>
<name>A0ABR2KVE3_9EUKA</name>
<dbReference type="PRINTS" id="PR00305">
    <property type="entry name" value="1433ZETA"/>
</dbReference>
<dbReference type="InterPro" id="IPR000308">
    <property type="entry name" value="14-3-3"/>
</dbReference>
<dbReference type="Pfam" id="PF00244">
    <property type="entry name" value="14-3-3"/>
    <property type="match status" value="1"/>
</dbReference>
<dbReference type="Proteomes" id="UP001470230">
    <property type="component" value="Unassembled WGS sequence"/>
</dbReference>
<comment type="caution">
    <text evidence="3">The sequence shown here is derived from an EMBL/GenBank/DDBJ whole genome shotgun (WGS) entry which is preliminary data.</text>
</comment>